<protein>
    <submittedName>
        <fullName evidence="2">GNAT family N-acetyltransferase</fullName>
        <ecNumber evidence="2">2.3.-.-</ecNumber>
    </submittedName>
</protein>
<dbReference type="EMBL" id="JBHSPA010000027">
    <property type="protein sequence ID" value="MFC5826854.1"/>
    <property type="molecule type" value="Genomic_DNA"/>
</dbReference>
<evidence type="ECO:0000259" key="1">
    <source>
        <dbReference type="PROSITE" id="PS51186"/>
    </source>
</evidence>
<dbReference type="InterPro" id="IPR016181">
    <property type="entry name" value="Acyl_CoA_acyltransferase"/>
</dbReference>
<feature type="domain" description="N-acetyltransferase" evidence="1">
    <location>
        <begin position="16"/>
        <end position="185"/>
    </location>
</feature>
<keyword evidence="2" id="KW-0012">Acyltransferase</keyword>
<dbReference type="GO" id="GO:0016746">
    <property type="term" value="F:acyltransferase activity"/>
    <property type="evidence" value="ECO:0007669"/>
    <property type="project" value="UniProtKB-KW"/>
</dbReference>
<evidence type="ECO:0000313" key="3">
    <source>
        <dbReference type="Proteomes" id="UP001596058"/>
    </source>
</evidence>
<keyword evidence="2" id="KW-0808">Transferase</keyword>
<keyword evidence="3" id="KW-1185">Reference proteome</keyword>
<organism evidence="2 3">
    <name type="scientific">Nonomuraea insulae</name>
    <dbReference type="NCBI Taxonomy" id="1616787"/>
    <lineage>
        <taxon>Bacteria</taxon>
        <taxon>Bacillati</taxon>
        <taxon>Actinomycetota</taxon>
        <taxon>Actinomycetes</taxon>
        <taxon>Streptosporangiales</taxon>
        <taxon>Streptosporangiaceae</taxon>
        <taxon>Nonomuraea</taxon>
    </lineage>
</organism>
<sequence>MRNWPLFELSVTTPRLELRYPSLEDLDALGDRAAEGVHEQGFMPFLFPWTDTDPAERARRTVQYHFRSWGEFTAADWSVEFVVVHEGEIVGVQGIMAKDFLVTREVKTGSWLGRRFHGQGIGTEMRRAVLHFAFEGLDAHQAVTEAFEDNHASLAVTRKLGYREDGITTHDRQGEPAITQRFRLARQDWAESPGFEIHNLDTCLPLFGLKG</sequence>
<dbReference type="Pfam" id="PF13302">
    <property type="entry name" value="Acetyltransf_3"/>
    <property type="match status" value="1"/>
</dbReference>
<name>A0ABW1CM60_9ACTN</name>
<dbReference type="Gene3D" id="3.40.630.30">
    <property type="match status" value="1"/>
</dbReference>
<dbReference type="PANTHER" id="PTHR43441">
    <property type="entry name" value="RIBOSOMAL-PROTEIN-SERINE ACETYLTRANSFERASE"/>
    <property type="match status" value="1"/>
</dbReference>
<dbReference type="RefSeq" id="WP_379516361.1">
    <property type="nucleotide sequence ID" value="NZ_JBHSPA010000027.1"/>
</dbReference>
<comment type="caution">
    <text evidence="2">The sequence shown here is derived from an EMBL/GenBank/DDBJ whole genome shotgun (WGS) entry which is preliminary data.</text>
</comment>
<evidence type="ECO:0000313" key="2">
    <source>
        <dbReference type="EMBL" id="MFC5826854.1"/>
    </source>
</evidence>
<dbReference type="EC" id="2.3.-.-" evidence="2"/>
<dbReference type="Proteomes" id="UP001596058">
    <property type="component" value="Unassembled WGS sequence"/>
</dbReference>
<proteinExistence type="predicted"/>
<reference evidence="3" key="1">
    <citation type="journal article" date="2019" name="Int. J. Syst. Evol. Microbiol.">
        <title>The Global Catalogue of Microorganisms (GCM) 10K type strain sequencing project: providing services to taxonomists for standard genome sequencing and annotation.</title>
        <authorList>
            <consortium name="The Broad Institute Genomics Platform"/>
            <consortium name="The Broad Institute Genome Sequencing Center for Infectious Disease"/>
            <person name="Wu L."/>
            <person name="Ma J."/>
        </authorList>
    </citation>
    <scope>NUCLEOTIDE SEQUENCE [LARGE SCALE GENOMIC DNA]</scope>
    <source>
        <strain evidence="3">CCUG 53903</strain>
    </source>
</reference>
<gene>
    <name evidence="2" type="ORF">ACFPZ3_23525</name>
</gene>
<dbReference type="SUPFAM" id="SSF55729">
    <property type="entry name" value="Acyl-CoA N-acyltransferases (Nat)"/>
    <property type="match status" value="1"/>
</dbReference>
<dbReference type="InterPro" id="IPR000182">
    <property type="entry name" value="GNAT_dom"/>
</dbReference>
<dbReference type="PANTHER" id="PTHR43441:SF11">
    <property type="entry name" value="RIBOSOMAL-PROTEIN-SERINE ACETYLTRANSFERASE"/>
    <property type="match status" value="1"/>
</dbReference>
<accession>A0ABW1CM60</accession>
<dbReference type="PROSITE" id="PS51186">
    <property type="entry name" value="GNAT"/>
    <property type="match status" value="1"/>
</dbReference>
<dbReference type="InterPro" id="IPR051908">
    <property type="entry name" value="Ribosomal_N-acetyltransferase"/>
</dbReference>